<evidence type="ECO:0000313" key="1">
    <source>
        <dbReference type="EMBL" id="MBB4103586.1"/>
    </source>
</evidence>
<organism evidence="1 2">
    <name type="scientific">Allorhizobium borbori</name>
    <dbReference type="NCBI Taxonomy" id="485907"/>
    <lineage>
        <taxon>Bacteria</taxon>
        <taxon>Pseudomonadati</taxon>
        <taxon>Pseudomonadota</taxon>
        <taxon>Alphaproteobacteria</taxon>
        <taxon>Hyphomicrobiales</taxon>
        <taxon>Rhizobiaceae</taxon>
        <taxon>Rhizobium/Agrobacterium group</taxon>
        <taxon>Allorhizobium</taxon>
    </lineage>
</organism>
<sequence length="108" mass="11576">MTATDEQRALIDAITKHFAVAEAGLNDAVKALHRLEVDSEDAARLKLEGATGSFVVKFRAEVRQLIGQIGAIEAPLYGLHVKATAIARNTDEAYKAPDNYVTLLGGGR</sequence>
<dbReference type="AlphaFoldDB" id="A0A7W6K1S5"/>
<proteinExistence type="predicted"/>
<evidence type="ECO:0000313" key="2">
    <source>
        <dbReference type="Proteomes" id="UP000584824"/>
    </source>
</evidence>
<dbReference type="EMBL" id="JACIDU010000007">
    <property type="protein sequence ID" value="MBB4103586.1"/>
    <property type="molecule type" value="Genomic_DNA"/>
</dbReference>
<dbReference type="RefSeq" id="WP_183792248.1">
    <property type="nucleotide sequence ID" value="NZ_JACIDU010000007.1"/>
</dbReference>
<name>A0A7W6K1S5_9HYPH</name>
<reference evidence="1 2" key="1">
    <citation type="submission" date="2020-08" db="EMBL/GenBank/DDBJ databases">
        <title>Genomic Encyclopedia of Type Strains, Phase IV (KMG-IV): sequencing the most valuable type-strain genomes for metagenomic binning, comparative biology and taxonomic classification.</title>
        <authorList>
            <person name="Goeker M."/>
        </authorList>
    </citation>
    <scope>NUCLEOTIDE SEQUENCE [LARGE SCALE GENOMIC DNA]</scope>
    <source>
        <strain evidence="1 2">DSM 26385</strain>
    </source>
</reference>
<gene>
    <name evidence="1" type="ORF">GGQ66_002144</name>
</gene>
<keyword evidence="2" id="KW-1185">Reference proteome</keyword>
<comment type="caution">
    <text evidence="1">The sequence shown here is derived from an EMBL/GenBank/DDBJ whole genome shotgun (WGS) entry which is preliminary data.</text>
</comment>
<dbReference type="Proteomes" id="UP000584824">
    <property type="component" value="Unassembled WGS sequence"/>
</dbReference>
<accession>A0A7W6K1S5</accession>
<protein>
    <submittedName>
        <fullName evidence="1">Uncharacterized protein</fullName>
    </submittedName>
</protein>